<dbReference type="VEuPathDB" id="TrichDB:TVAG_313900"/>
<dbReference type="Proteomes" id="UP000001542">
    <property type="component" value="Unassembled WGS sequence"/>
</dbReference>
<feature type="transmembrane region" description="Helical" evidence="1">
    <location>
        <begin position="283"/>
        <end position="306"/>
    </location>
</feature>
<sequence>MLATIILVRKKYEFNANIDKVNSIVSMHAQQLNFVAFPKTKINSVEFFVTKQSSRLFFSEQIDGPNITERDKMPVYRQFYTFPPANGENHMNMFWYKINGLFSSEDRFTVLIDTDTNESDFLTYVSQPEITVNSNINYAVLFSIVIAVAEACFYSKFFIIEIILSVLSVIEPHCYPLFITALYVIRSTDLNIENLHLSMPIILTYIFWKIHPYFPFFIVFYSILQKDFSILKLTNLFSITASLLLSNANYSYMIGIFLYLLTILAFNIDKLKKSEKFENSSKIVQLSLGLLILFVTGIIFTTPSYLKYNKTQIEKVNDLILEFSPFASTRPMTMKLAKAAALALKGPYDYSECKLCKNPLPKEIHSSERDLIIMFATYESYKAVVPVRTIRTSGCRARILLITDETTALPFEFQDCGVTVVSTHVGKSASLNVRRGIRFPFMTDFLPLVEKDFDRILYIDGYDTIFQRDPFPEKIIYNQLHYSPENHTYATNYVLRQWRERAPNFNVPHWNDREVKCNGLILADTKTMWKIAYMETALFYRNGDNICEDQTFYEFLIEEDIISSHGIKLYRDRELASLLWSMTGYTKLSLGHIRQINTTWFPAIVHQALNVLDWREIIWQTCR</sequence>
<dbReference type="VEuPathDB" id="TrichDB:TVAGG3_0412070"/>
<organism evidence="2 3">
    <name type="scientific">Trichomonas vaginalis (strain ATCC PRA-98 / G3)</name>
    <dbReference type="NCBI Taxonomy" id="412133"/>
    <lineage>
        <taxon>Eukaryota</taxon>
        <taxon>Metamonada</taxon>
        <taxon>Parabasalia</taxon>
        <taxon>Trichomonadida</taxon>
        <taxon>Trichomonadidae</taxon>
        <taxon>Trichomonas</taxon>
    </lineage>
</organism>
<reference evidence="2" key="2">
    <citation type="journal article" date="2007" name="Science">
        <title>Draft genome sequence of the sexually transmitted pathogen Trichomonas vaginalis.</title>
        <authorList>
            <person name="Carlton J.M."/>
            <person name="Hirt R.P."/>
            <person name="Silva J.C."/>
            <person name="Delcher A.L."/>
            <person name="Schatz M."/>
            <person name="Zhao Q."/>
            <person name="Wortman J.R."/>
            <person name="Bidwell S.L."/>
            <person name="Alsmark U.C.M."/>
            <person name="Besteiro S."/>
            <person name="Sicheritz-Ponten T."/>
            <person name="Noel C.J."/>
            <person name="Dacks J.B."/>
            <person name="Foster P.G."/>
            <person name="Simillion C."/>
            <person name="Van de Peer Y."/>
            <person name="Miranda-Saavedra D."/>
            <person name="Barton G.J."/>
            <person name="Westrop G.D."/>
            <person name="Mueller S."/>
            <person name="Dessi D."/>
            <person name="Fiori P.L."/>
            <person name="Ren Q."/>
            <person name="Paulsen I."/>
            <person name="Zhang H."/>
            <person name="Bastida-Corcuera F.D."/>
            <person name="Simoes-Barbosa A."/>
            <person name="Brown M.T."/>
            <person name="Hayes R.D."/>
            <person name="Mukherjee M."/>
            <person name="Okumura C.Y."/>
            <person name="Schneider R."/>
            <person name="Smith A.J."/>
            <person name="Vanacova S."/>
            <person name="Villalvazo M."/>
            <person name="Haas B.J."/>
            <person name="Pertea M."/>
            <person name="Feldblyum T.V."/>
            <person name="Utterback T.R."/>
            <person name="Shu C.L."/>
            <person name="Osoegawa K."/>
            <person name="de Jong P.J."/>
            <person name="Hrdy I."/>
            <person name="Horvathova L."/>
            <person name="Zubacova Z."/>
            <person name="Dolezal P."/>
            <person name="Malik S.B."/>
            <person name="Logsdon J.M. Jr."/>
            <person name="Henze K."/>
            <person name="Gupta A."/>
            <person name="Wang C.C."/>
            <person name="Dunne R.L."/>
            <person name="Upcroft J.A."/>
            <person name="Upcroft P."/>
            <person name="White O."/>
            <person name="Salzberg S.L."/>
            <person name="Tang P."/>
            <person name="Chiu C.-H."/>
            <person name="Lee Y.-S."/>
            <person name="Embley T.M."/>
            <person name="Coombs G.H."/>
            <person name="Mottram J.C."/>
            <person name="Tachezy J."/>
            <person name="Fraser-Liggett C.M."/>
            <person name="Johnson P.J."/>
        </authorList>
    </citation>
    <scope>NUCLEOTIDE SEQUENCE [LARGE SCALE GENOMIC DNA]</scope>
    <source>
        <strain evidence="2">G3</strain>
    </source>
</reference>
<feature type="transmembrane region" description="Helical" evidence="1">
    <location>
        <begin position="162"/>
        <end position="185"/>
    </location>
</feature>
<keyword evidence="1" id="KW-1133">Transmembrane helix</keyword>
<keyword evidence="3" id="KW-1185">Reference proteome</keyword>
<evidence type="ECO:0000313" key="3">
    <source>
        <dbReference type="Proteomes" id="UP000001542"/>
    </source>
</evidence>
<dbReference type="EMBL" id="DS113414">
    <property type="protein sequence ID" value="EAY06815.1"/>
    <property type="molecule type" value="Genomic_DNA"/>
</dbReference>
<dbReference type="InParanoid" id="A2EKI8"/>
<dbReference type="AlphaFoldDB" id="A2EKI8"/>
<accession>A2EKI8</accession>
<reference evidence="2" key="1">
    <citation type="submission" date="2006-10" db="EMBL/GenBank/DDBJ databases">
        <authorList>
            <person name="Amadeo P."/>
            <person name="Zhao Q."/>
            <person name="Wortman J."/>
            <person name="Fraser-Liggett C."/>
            <person name="Carlton J."/>
        </authorList>
    </citation>
    <scope>NUCLEOTIDE SEQUENCE</scope>
    <source>
        <strain evidence="2">G3</strain>
    </source>
</reference>
<name>A2EKI8_TRIV3</name>
<gene>
    <name evidence="2" type="ORF">TVAG_313900</name>
</gene>
<keyword evidence="1" id="KW-0472">Membrane</keyword>
<proteinExistence type="predicted"/>
<evidence type="ECO:0000313" key="2">
    <source>
        <dbReference type="EMBL" id="EAY06815.1"/>
    </source>
</evidence>
<keyword evidence="1" id="KW-0812">Transmembrane</keyword>
<dbReference type="KEGG" id="tva:4764698"/>
<protein>
    <submittedName>
        <fullName evidence="2">Uncharacterized protein</fullName>
    </submittedName>
</protein>
<feature type="transmembrane region" description="Helical" evidence="1">
    <location>
        <begin position="136"/>
        <end position="155"/>
    </location>
</feature>
<evidence type="ECO:0000256" key="1">
    <source>
        <dbReference type="SAM" id="Phobius"/>
    </source>
</evidence>
<feature type="transmembrane region" description="Helical" evidence="1">
    <location>
        <begin position="197"/>
        <end position="221"/>
    </location>
</feature>
<feature type="transmembrane region" description="Helical" evidence="1">
    <location>
        <begin position="252"/>
        <end position="271"/>
    </location>
</feature>
<dbReference type="RefSeq" id="XP_001319038.1">
    <property type="nucleotide sequence ID" value="XM_001319003.1"/>
</dbReference>